<protein>
    <submittedName>
        <fullName evidence="2">Uncharacterized protein</fullName>
    </submittedName>
</protein>
<name>A0A9P4U1E5_9PEZI</name>
<gene>
    <name evidence="2" type="ORF">EJ08DRAFT_706176</name>
</gene>
<accession>A0A9P4U1E5</accession>
<proteinExistence type="predicted"/>
<dbReference type="EMBL" id="MU007019">
    <property type="protein sequence ID" value="KAF2433730.1"/>
    <property type="molecule type" value="Genomic_DNA"/>
</dbReference>
<comment type="caution">
    <text evidence="2">The sequence shown here is derived from an EMBL/GenBank/DDBJ whole genome shotgun (WGS) entry which is preliminary data.</text>
</comment>
<keyword evidence="1" id="KW-0732">Signal</keyword>
<dbReference type="Proteomes" id="UP000800235">
    <property type="component" value="Unassembled WGS sequence"/>
</dbReference>
<evidence type="ECO:0000256" key="1">
    <source>
        <dbReference type="SAM" id="SignalP"/>
    </source>
</evidence>
<keyword evidence="3" id="KW-1185">Reference proteome</keyword>
<evidence type="ECO:0000313" key="2">
    <source>
        <dbReference type="EMBL" id="KAF2433730.1"/>
    </source>
</evidence>
<reference evidence="2" key="1">
    <citation type="journal article" date="2020" name="Stud. Mycol.">
        <title>101 Dothideomycetes genomes: a test case for predicting lifestyles and emergence of pathogens.</title>
        <authorList>
            <person name="Haridas S."/>
            <person name="Albert R."/>
            <person name="Binder M."/>
            <person name="Bloem J."/>
            <person name="Labutti K."/>
            <person name="Salamov A."/>
            <person name="Andreopoulos B."/>
            <person name="Baker S."/>
            <person name="Barry K."/>
            <person name="Bills G."/>
            <person name="Bluhm B."/>
            <person name="Cannon C."/>
            <person name="Castanera R."/>
            <person name="Culley D."/>
            <person name="Daum C."/>
            <person name="Ezra D."/>
            <person name="Gonzalez J."/>
            <person name="Henrissat B."/>
            <person name="Kuo A."/>
            <person name="Liang C."/>
            <person name="Lipzen A."/>
            <person name="Lutzoni F."/>
            <person name="Magnuson J."/>
            <person name="Mondo S."/>
            <person name="Nolan M."/>
            <person name="Ohm R."/>
            <person name="Pangilinan J."/>
            <person name="Park H.-J."/>
            <person name="Ramirez L."/>
            <person name="Alfaro M."/>
            <person name="Sun H."/>
            <person name="Tritt A."/>
            <person name="Yoshinaga Y."/>
            <person name="Zwiers L.-H."/>
            <person name="Turgeon B."/>
            <person name="Goodwin S."/>
            <person name="Spatafora J."/>
            <person name="Crous P."/>
            <person name="Grigoriev I."/>
        </authorList>
    </citation>
    <scope>NUCLEOTIDE SEQUENCE</scope>
    <source>
        <strain evidence="2">CBS 130266</strain>
    </source>
</reference>
<dbReference type="AlphaFoldDB" id="A0A9P4U1E5"/>
<evidence type="ECO:0000313" key="3">
    <source>
        <dbReference type="Proteomes" id="UP000800235"/>
    </source>
</evidence>
<feature type="chain" id="PRO_5040106499" evidence="1">
    <location>
        <begin position="20"/>
        <end position="230"/>
    </location>
</feature>
<feature type="signal peptide" evidence="1">
    <location>
        <begin position="1"/>
        <end position="19"/>
    </location>
</feature>
<sequence>MMIKTLFLALGLTILSVLAAPTNNDPKGIFKRDCLSTCNGYQDQCMRDFPERGCAFCGDYVCTFHADECLYGCDPDYTCCGVWKRDAGHNATIAEDIDVKREVNTAPEHANINLLQRDPGVILNTTFCSQADFKGYCQTLHVLDAECSRVPRFTVSVGLGITNTSCTIFEDENCEIDGIKHFIRANDNITDLAFSPMTDRNDQPILVDFSGKANSYYCNYFNKFGPGKKI</sequence>
<organism evidence="2 3">
    <name type="scientific">Tothia fuscella</name>
    <dbReference type="NCBI Taxonomy" id="1048955"/>
    <lineage>
        <taxon>Eukaryota</taxon>
        <taxon>Fungi</taxon>
        <taxon>Dikarya</taxon>
        <taxon>Ascomycota</taxon>
        <taxon>Pezizomycotina</taxon>
        <taxon>Dothideomycetes</taxon>
        <taxon>Pleosporomycetidae</taxon>
        <taxon>Venturiales</taxon>
        <taxon>Cylindrosympodiaceae</taxon>
        <taxon>Tothia</taxon>
    </lineage>
</organism>